<dbReference type="EMBL" id="AMPO01000006">
    <property type="protein sequence ID" value="EKF85553.1"/>
    <property type="molecule type" value="Genomic_DNA"/>
</dbReference>
<feature type="domain" description="Transcription regulator PadR N-terminal" evidence="1">
    <location>
        <begin position="23"/>
        <end position="89"/>
    </location>
</feature>
<dbReference type="SUPFAM" id="SSF46785">
    <property type="entry name" value="Winged helix' DNA-binding domain"/>
    <property type="match status" value="1"/>
</dbReference>
<dbReference type="InterPro" id="IPR052509">
    <property type="entry name" value="Metal_resp_DNA-bind_regulator"/>
</dbReference>
<dbReference type="InterPro" id="IPR005149">
    <property type="entry name" value="Tscrpt_reg_PadR_N"/>
</dbReference>
<dbReference type="PATRIC" id="fig|1204725.3.peg.1500"/>
<dbReference type="Gene3D" id="1.10.10.10">
    <property type="entry name" value="Winged helix-like DNA-binding domain superfamily/Winged helix DNA-binding domain"/>
    <property type="match status" value="1"/>
</dbReference>
<proteinExistence type="predicted"/>
<dbReference type="Proteomes" id="UP000007360">
    <property type="component" value="Unassembled WGS sequence"/>
</dbReference>
<sequence>MSNVFERFEKEMRRGAIQVAVMCLLEKEHYGYEITKNLKNSGLKVEEGTLYPLLRRLENDKLLSSRWDTEDTRPRKYYTVTDYGRKVRENWLDFFKSINESIEQFENNLKSQDR</sequence>
<dbReference type="PANTHER" id="PTHR33169:SF14">
    <property type="entry name" value="TRANSCRIPTIONAL REGULATOR RV3488"/>
    <property type="match status" value="1"/>
</dbReference>
<gene>
    <name evidence="2" type="ORF">A994_07471</name>
</gene>
<reference evidence="2 3" key="1">
    <citation type="journal article" date="2012" name="J. Bacteriol.">
        <title>Draft genome sequence of Methanobacterium formicicum DSM 3637, an archaebacterium isolated from the methane producer amoeba Pelomyxa palustris.</title>
        <authorList>
            <person name="Gutierrez G."/>
        </authorList>
    </citation>
    <scope>NUCLEOTIDE SEQUENCE [LARGE SCALE GENOMIC DNA]</scope>
    <source>
        <strain evidence="3">DSM 3637 / PP1</strain>
    </source>
</reference>
<dbReference type="InterPro" id="IPR036388">
    <property type="entry name" value="WH-like_DNA-bd_sf"/>
</dbReference>
<comment type="caution">
    <text evidence="2">The sequence shown here is derived from an EMBL/GenBank/DDBJ whole genome shotgun (WGS) entry which is preliminary data.</text>
</comment>
<protein>
    <submittedName>
        <fullName evidence="2">PadR-like family transcriptional regulator</fullName>
    </submittedName>
</protein>
<accession>K2QZ20</accession>
<keyword evidence="3" id="KW-1185">Reference proteome</keyword>
<evidence type="ECO:0000259" key="1">
    <source>
        <dbReference type="Pfam" id="PF03551"/>
    </source>
</evidence>
<dbReference type="Pfam" id="PF03551">
    <property type="entry name" value="PadR"/>
    <property type="match status" value="1"/>
</dbReference>
<dbReference type="PANTHER" id="PTHR33169">
    <property type="entry name" value="PADR-FAMILY TRANSCRIPTIONAL REGULATOR"/>
    <property type="match status" value="1"/>
</dbReference>
<evidence type="ECO:0000313" key="3">
    <source>
        <dbReference type="Proteomes" id="UP000007360"/>
    </source>
</evidence>
<dbReference type="OrthoDB" id="56053at2157"/>
<name>K2QZ20_METFP</name>
<evidence type="ECO:0000313" key="2">
    <source>
        <dbReference type="EMBL" id="EKF85553.1"/>
    </source>
</evidence>
<dbReference type="AlphaFoldDB" id="K2QZ20"/>
<dbReference type="InterPro" id="IPR036390">
    <property type="entry name" value="WH_DNA-bd_sf"/>
</dbReference>
<organism evidence="2 3">
    <name type="scientific">Methanobacterium formicicum (strain DSM 3637 / PP1)</name>
    <dbReference type="NCBI Taxonomy" id="1204725"/>
    <lineage>
        <taxon>Archaea</taxon>
        <taxon>Methanobacteriati</taxon>
        <taxon>Methanobacteriota</taxon>
        <taxon>Methanomada group</taxon>
        <taxon>Methanobacteria</taxon>
        <taxon>Methanobacteriales</taxon>
        <taxon>Methanobacteriaceae</taxon>
        <taxon>Methanobacterium</taxon>
    </lineage>
</organism>